<dbReference type="EMBL" id="BNJK01000001">
    <property type="protein sequence ID" value="GHO94385.1"/>
    <property type="molecule type" value="Genomic_DNA"/>
</dbReference>
<gene>
    <name evidence="2" type="ORF">KSF_044330</name>
</gene>
<protein>
    <submittedName>
        <fullName evidence="2">Uncharacterized protein</fullName>
    </submittedName>
</protein>
<dbReference type="RefSeq" id="WP_220205128.1">
    <property type="nucleotide sequence ID" value="NZ_BNJK01000001.1"/>
</dbReference>
<evidence type="ECO:0000256" key="1">
    <source>
        <dbReference type="SAM" id="Phobius"/>
    </source>
</evidence>
<evidence type="ECO:0000313" key="2">
    <source>
        <dbReference type="EMBL" id="GHO94385.1"/>
    </source>
</evidence>
<name>A0A8J3IKY9_9CHLR</name>
<feature type="transmembrane region" description="Helical" evidence="1">
    <location>
        <begin position="108"/>
        <end position="130"/>
    </location>
</feature>
<feature type="transmembrane region" description="Helical" evidence="1">
    <location>
        <begin position="81"/>
        <end position="102"/>
    </location>
</feature>
<dbReference type="Proteomes" id="UP000597444">
    <property type="component" value="Unassembled WGS sequence"/>
</dbReference>
<keyword evidence="1" id="KW-0472">Membrane</keyword>
<feature type="transmembrane region" description="Helical" evidence="1">
    <location>
        <begin position="38"/>
        <end position="60"/>
    </location>
</feature>
<keyword evidence="3" id="KW-1185">Reference proteome</keyword>
<sequence length="145" mass="14996">MNTNQGCVSSVVGWGISAVLMGAIGGFVGYIVTVAHSAIVGALLGVLGGEVCLALLFVLVQFIGWDGISAIGEGCACCGEILSIFGTFAFVLLGSGIGFLLWHNTWLGMLAGGSCALSISIVCLVLLRAWQQEIWMALRMTPITA</sequence>
<accession>A0A8J3IKY9</accession>
<feature type="transmembrane region" description="Helical" evidence="1">
    <location>
        <begin position="12"/>
        <end position="32"/>
    </location>
</feature>
<proteinExistence type="predicted"/>
<comment type="caution">
    <text evidence="2">The sequence shown here is derived from an EMBL/GenBank/DDBJ whole genome shotgun (WGS) entry which is preliminary data.</text>
</comment>
<keyword evidence="1" id="KW-0812">Transmembrane</keyword>
<dbReference type="AlphaFoldDB" id="A0A8J3IKY9"/>
<organism evidence="2 3">
    <name type="scientific">Reticulibacter mediterranei</name>
    <dbReference type="NCBI Taxonomy" id="2778369"/>
    <lineage>
        <taxon>Bacteria</taxon>
        <taxon>Bacillati</taxon>
        <taxon>Chloroflexota</taxon>
        <taxon>Ktedonobacteria</taxon>
        <taxon>Ktedonobacterales</taxon>
        <taxon>Reticulibacteraceae</taxon>
        <taxon>Reticulibacter</taxon>
    </lineage>
</organism>
<keyword evidence="1" id="KW-1133">Transmembrane helix</keyword>
<reference evidence="2" key="1">
    <citation type="submission" date="2020-10" db="EMBL/GenBank/DDBJ databases">
        <title>Taxonomic study of unclassified bacteria belonging to the class Ktedonobacteria.</title>
        <authorList>
            <person name="Yabe S."/>
            <person name="Wang C.M."/>
            <person name="Zheng Y."/>
            <person name="Sakai Y."/>
            <person name="Cavaletti L."/>
            <person name="Monciardini P."/>
            <person name="Donadio S."/>
        </authorList>
    </citation>
    <scope>NUCLEOTIDE SEQUENCE</scope>
    <source>
        <strain evidence="2">ID150040</strain>
    </source>
</reference>
<evidence type="ECO:0000313" key="3">
    <source>
        <dbReference type="Proteomes" id="UP000597444"/>
    </source>
</evidence>